<protein>
    <submittedName>
        <fullName evidence="13">Bromodomain-containing protein</fullName>
    </submittedName>
</protein>
<dbReference type="PROSITE" id="PS50014">
    <property type="entry name" value="BROMODOMAIN_2"/>
    <property type="match status" value="1"/>
</dbReference>
<evidence type="ECO:0000256" key="4">
    <source>
        <dbReference type="ARBA" id="ARBA00023117"/>
    </source>
</evidence>
<keyword evidence="2" id="KW-0805">Transcription regulation</keyword>
<sequence>MPLFHKDKQEFQPSDIPEGVGPDTEVFYVPSTKEVFLDYDAYFERMMLLNSSVWVCNVTGKSGLTFDEAKESEAEALKQVQSFPAYLELPILYLIHTFSCRSRIDDLVNDIYAFMKDRYFINEELKFKLPGRKKKTSRVLAVKYHDKHKPQAESDSDIEILEDPKKEGEKSSERPKRKSSKHNGSPYKQKPNNKDDKHKINPPEAPAPECYTYRLQIIEDEENSDSESSTSSSSDDSVGGTYDDVKHTLLSRDKSTASQQHIKLFIRYCTEREQGQFVVKGAYISDLLLDNVQWKDVFAGPPPKFQLTRKIYKSEIRVKSLGEDTQKKKDKKTEERKRKSGMPEMNGHGPQIGIPDSSISCSKTPTSAQRPSTSKRPDKAELKRRQIREQQEKLKELFDAAKRYGMDNIEKWQQQDHLLSEEDIQQLRDDVKEAKQNAKAYEKQQAKERRRREKEEMLERCKPRDDLYCDDLKPLPKYQELLLPSWIPKDLYSDLLSLHNFFCCFSSLLPENTGKPLFTLGELASAVVSSSVENTRLVDIFKVLLRARADVVKSEDGDEADVENNEEIGNEWNCDLDHKIHGERIKDINKRHERVRHSHGLNVRELKINLMTLTEVIRLTLETSGYYPMGSNRVERLQFRGGIRCYEDDGYIFALNNPATMEKLKKKSVFQLSASERLAILTALVQQLLSYKKYREHMDDHIAHIWELRKDLRQLHQWDEQQEKEARSALQIKETEVKAKSKSLEPSEKDTVGNGAIRQSNGREESVEKEKKVAPSKVLQNLRQYLRQLNEGKHKRYLSMMDKHRILDSVPYNEMELSEISEFRELQKQMYQEDVNDLLTKIYSEQAVTGMCFLGRDRGFRSYFFMHKFGILLIENPDYASVGLCEQATPIIDAQLSLNGVSEPTKSPSIRNENGLASNEQTENTQKFNCDDERIRRYCCTGNRDNCPLHKDQKDPHRFYYYVEKDGVENLLNALNPRGYREIELADSISLLKDKLGISFLQVVHGMLFEPGILGYPFINPEKKKGFAEYIAWQEDLVECESHSALHLFLVTFDKAISWNYIKPVKKVVRPTKKPKLFNPATLDFLTDEASENEGSSDNSLPNAGGMHLRKRKKKPLVKESLNYRSLSMGLRETDDNRKEVLKQCETIIRDAMRQSFAEPFMLPVDPKEIPEYYDVIKSPMDLQTMINKIKNYEYNCPQGLWNDCELMFSNCEEFNEEDSPIQEDAEELRKFLSGKFRQLLRKAS</sequence>
<dbReference type="PRINTS" id="PR00503">
    <property type="entry name" value="BROMODOMAIN"/>
</dbReference>
<keyword evidence="5" id="KW-0804">Transcription</keyword>
<evidence type="ECO:0000259" key="10">
    <source>
        <dbReference type="PROSITE" id="PS50014"/>
    </source>
</evidence>
<evidence type="ECO:0000256" key="5">
    <source>
        <dbReference type="ARBA" id="ARBA00023163"/>
    </source>
</evidence>
<dbReference type="SMART" id="SM00297">
    <property type="entry name" value="BROMO"/>
    <property type="match status" value="1"/>
</dbReference>
<dbReference type="InterPro" id="IPR001487">
    <property type="entry name" value="Bromodomain"/>
</dbReference>
<dbReference type="InterPro" id="IPR028941">
    <property type="entry name" value="WHIM2_dom"/>
</dbReference>
<evidence type="ECO:0000256" key="9">
    <source>
        <dbReference type="SAM" id="MobiDB-lite"/>
    </source>
</evidence>
<dbReference type="GO" id="GO:0008623">
    <property type="term" value="C:CHRAC"/>
    <property type="evidence" value="ECO:0007669"/>
    <property type="project" value="TreeGrafter"/>
</dbReference>
<keyword evidence="4 7" id="KW-0103">Bromodomain</keyword>
<comment type="caution">
    <text evidence="13">The sequence shown here is derived from an EMBL/GenBank/DDBJ whole genome shotgun (WGS) entry which is preliminary data.</text>
</comment>
<feature type="compositionally biased region" description="Low complexity" evidence="9">
    <location>
        <begin position="226"/>
        <end position="237"/>
    </location>
</feature>
<dbReference type="GO" id="GO:0031445">
    <property type="term" value="P:regulation of heterochromatin formation"/>
    <property type="evidence" value="ECO:0007669"/>
    <property type="project" value="TreeGrafter"/>
</dbReference>
<organism evidence="13 14">
    <name type="scientific">Ditylenchus destructor</name>
    <dbReference type="NCBI Taxonomy" id="166010"/>
    <lineage>
        <taxon>Eukaryota</taxon>
        <taxon>Metazoa</taxon>
        <taxon>Ecdysozoa</taxon>
        <taxon>Nematoda</taxon>
        <taxon>Chromadorea</taxon>
        <taxon>Rhabditida</taxon>
        <taxon>Tylenchina</taxon>
        <taxon>Tylenchomorpha</taxon>
        <taxon>Sphaerularioidea</taxon>
        <taxon>Anguinidae</taxon>
        <taxon>Anguininae</taxon>
        <taxon>Ditylenchus</taxon>
    </lineage>
</organism>
<feature type="compositionally biased region" description="Basic and acidic residues" evidence="9">
    <location>
        <begin position="192"/>
        <end position="201"/>
    </location>
</feature>
<name>A0AAD4N550_9BILA</name>
<dbReference type="InterPro" id="IPR036427">
    <property type="entry name" value="Bromodomain-like_sf"/>
</dbReference>
<dbReference type="PROSITE" id="PS50827">
    <property type="entry name" value="DDT"/>
    <property type="match status" value="1"/>
</dbReference>
<dbReference type="GO" id="GO:0006355">
    <property type="term" value="P:regulation of DNA-templated transcription"/>
    <property type="evidence" value="ECO:0007669"/>
    <property type="project" value="TreeGrafter"/>
</dbReference>
<evidence type="ECO:0000256" key="3">
    <source>
        <dbReference type="ARBA" id="ARBA00023054"/>
    </source>
</evidence>
<comment type="subcellular location">
    <subcellularLocation>
        <location evidence="1 8">Nucleus</location>
    </subcellularLocation>
</comment>
<feature type="compositionally biased region" description="Polar residues" evidence="9">
    <location>
        <begin position="1093"/>
        <end position="1102"/>
    </location>
</feature>
<feature type="region of interest" description="Disordered" evidence="9">
    <location>
        <begin position="737"/>
        <end position="773"/>
    </location>
</feature>
<dbReference type="SUPFAM" id="SSF47370">
    <property type="entry name" value="Bromodomain"/>
    <property type="match status" value="1"/>
</dbReference>
<evidence type="ECO:0000256" key="8">
    <source>
        <dbReference type="PROSITE-ProRule" id="PRU00475"/>
    </source>
</evidence>
<dbReference type="EMBL" id="JAKKPZ010000020">
    <property type="protein sequence ID" value="KAI1711925.1"/>
    <property type="molecule type" value="Genomic_DNA"/>
</dbReference>
<dbReference type="InterPro" id="IPR018359">
    <property type="entry name" value="Bromodomain_CS"/>
</dbReference>
<feature type="region of interest" description="Disordered" evidence="9">
    <location>
        <begin position="1089"/>
        <end position="1114"/>
    </location>
</feature>
<dbReference type="InterPro" id="IPR047171">
    <property type="entry name" value="BAZ1A"/>
</dbReference>
<feature type="compositionally biased region" description="Basic and acidic residues" evidence="9">
    <location>
        <begin position="162"/>
        <end position="174"/>
    </location>
</feature>
<dbReference type="Gene3D" id="1.20.920.10">
    <property type="entry name" value="Bromodomain-like"/>
    <property type="match status" value="1"/>
</dbReference>
<evidence type="ECO:0000313" key="13">
    <source>
        <dbReference type="EMBL" id="KAI1711925.1"/>
    </source>
</evidence>
<evidence type="ECO:0000259" key="11">
    <source>
        <dbReference type="PROSITE" id="PS50827"/>
    </source>
</evidence>
<dbReference type="Pfam" id="PF15612">
    <property type="entry name" value="WHIM1"/>
    <property type="match status" value="1"/>
</dbReference>
<dbReference type="Proteomes" id="UP001201812">
    <property type="component" value="Unassembled WGS sequence"/>
</dbReference>
<gene>
    <name evidence="13" type="ORF">DdX_09886</name>
</gene>
<dbReference type="PANTHER" id="PTHR46510:SF1">
    <property type="entry name" value="BROMODOMAIN ADJACENT TO ZINC FINGER DOMAIN PROTEIN 1A"/>
    <property type="match status" value="1"/>
</dbReference>
<dbReference type="PROSITE" id="PS00633">
    <property type="entry name" value="BROMODOMAIN_1"/>
    <property type="match status" value="1"/>
</dbReference>
<feature type="compositionally biased region" description="Polar residues" evidence="9">
    <location>
        <begin position="357"/>
        <end position="374"/>
    </location>
</feature>
<dbReference type="Pfam" id="PF00439">
    <property type="entry name" value="Bromodomain"/>
    <property type="match status" value="1"/>
</dbReference>
<evidence type="ECO:0000259" key="12">
    <source>
        <dbReference type="PROSITE" id="PS51136"/>
    </source>
</evidence>
<accession>A0AAD4N550</accession>
<feature type="region of interest" description="Disordered" evidence="9">
    <location>
        <begin position="322"/>
        <end position="384"/>
    </location>
</feature>
<dbReference type="AlphaFoldDB" id="A0AAD4N550"/>
<evidence type="ECO:0000256" key="6">
    <source>
        <dbReference type="ARBA" id="ARBA00023242"/>
    </source>
</evidence>
<feature type="compositionally biased region" description="Basic and acidic residues" evidence="9">
    <location>
        <begin position="322"/>
        <end position="337"/>
    </location>
</feature>
<dbReference type="GO" id="GO:0045740">
    <property type="term" value="P:positive regulation of DNA replication"/>
    <property type="evidence" value="ECO:0007669"/>
    <property type="project" value="TreeGrafter"/>
</dbReference>
<proteinExistence type="predicted"/>
<keyword evidence="14" id="KW-1185">Reference proteome</keyword>
<dbReference type="InterPro" id="IPR018501">
    <property type="entry name" value="DDT_dom"/>
</dbReference>
<dbReference type="InterPro" id="IPR028942">
    <property type="entry name" value="WHIM1_dom"/>
</dbReference>
<dbReference type="InterPro" id="IPR013136">
    <property type="entry name" value="WSTF_Acf1_Cbp146"/>
</dbReference>
<feature type="compositionally biased region" description="Basic and acidic residues" evidence="9">
    <location>
        <begin position="737"/>
        <end position="751"/>
    </location>
</feature>
<feature type="compositionally biased region" description="Basic and acidic residues" evidence="9">
    <location>
        <begin position="761"/>
        <end position="773"/>
    </location>
</feature>
<feature type="compositionally biased region" description="Basic and acidic residues" evidence="9">
    <location>
        <begin position="375"/>
        <end position="384"/>
    </location>
</feature>
<evidence type="ECO:0000256" key="2">
    <source>
        <dbReference type="ARBA" id="ARBA00023015"/>
    </source>
</evidence>
<evidence type="ECO:0000313" key="14">
    <source>
        <dbReference type="Proteomes" id="UP001201812"/>
    </source>
</evidence>
<dbReference type="PANTHER" id="PTHR46510">
    <property type="entry name" value="BROMODOMAIN ADJACENT TO ZINC FINGER DOMAIN PROTEIN 1A"/>
    <property type="match status" value="1"/>
</dbReference>
<dbReference type="PROSITE" id="PS51136">
    <property type="entry name" value="WAC"/>
    <property type="match status" value="1"/>
</dbReference>
<reference evidence="13" key="1">
    <citation type="submission" date="2022-01" db="EMBL/GenBank/DDBJ databases">
        <title>Genome Sequence Resource for Two Populations of Ditylenchus destructor, the Migratory Endoparasitic Phytonematode.</title>
        <authorList>
            <person name="Zhang H."/>
            <person name="Lin R."/>
            <person name="Xie B."/>
        </authorList>
    </citation>
    <scope>NUCLEOTIDE SEQUENCE</scope>
    <source>
        <strain evidence="13">BazhouSP</strain>
    </source>
</reference>
<dbReference type="GO" id="GO:0000228">
    <property type="term" value="C:nuclear chromosome"/>
    <property type="evidence" value="ECO:0007669"/>
    <property type="project" value="TreeGrafter"/>
</dbReference>
<dbReference type="CDD" id="cd04369">
    <property type="entry name" value="Bromodomain"/>
    <property type="match status" value="1"/>
</dbReference>
<dbReference type="Pfam" id="PF15613">
    <property type="entry name" value="WSD"/>
    <property type="match status" value="1"/>
</dbReference>
<dbReference type="GO" id="GO:0006338">
    <property type="term" value="P:chromatin remodeling"/>
    <property type="evidence" value="ECO:0007669"/>
    <property type="project" value="InterPro"/>
</dbReference>
<feature type="domain" description="WAC" evidence="12">
    <location>
        <begin position="24"/>
        <end position="133"/>
    </location>
</feature>
<feature type="region of interest" description="Disordered" evidence="9">
    <location>
        <begin position="141"/>
        <end position="207"/>
    </location>
</feature>
<evidence type="ECO:0000256" key="1">
    <source>
        <dbReference type="ARBA" id="ARBA00004123"/>
    </source>
</evidence>
<dbReference type="Pfam" id="PF10537">
    <property type="entry name" value="WAC_Acf1_DNA_bd"/>
    <property type="match status" value="1"/>
</dbReference>
<feature type="domain" description="DDT" evidence="11">
    <location>
        <begin position="489"/>
        <end position="554"/>
    </location>
</feature>
<keyword evidence="6 8" id="KW-0539">Nucleus</keyword>
<dbReference type="GO" id="GO:0003677">
    <property type="term" value="F:DNA binding"/>
    <property type="evidence" value="ECO:0007669"/>
    <property type="project" value="TreeGrafter"/>
</dbReference>
<feature type="region of interest" description="Disordered" evidence="9">
    <location>
        <begin position="221"/>
        <end position="240"/>
    </location>
</feature>
<feature type="domain" description="Bromo" evidence="10">
    <location>
        <begin position="1153"/>
        <end position="1223"/>
    </location>
</feature>
<keyword evidence="3" id="KW-0175">Coiled coil</keyword>
<evidence type="ECO:0000256" key="7">
    <source>
        <dbReference type="PROSITE-ProRule" id="PRU00035"/>
    </source>
</evidence>